<sequence length="278" mass="28522">MRAPSRLLRYSAAVTALAAVAVLPGLVSSAQAATVRTPAQVAPAAAKPTVVLVHGAFADASGWNGVITRLERDGYPVVAPANPLRGLTSDSAYIASILASVSGPIVLVGHSHGGAVISEAAAGNPNVKALVYIAAFMPEVGEQVGNLNSMFPGSQLAAALLPITVAGGGTDYRIDPAKFKQAFAGDLPTATTKLMAIEQRPLSSAAFSDPATAAAWHTIPSWFLVAKQDRSISPDLERFEADRAHSHTTQIDSSHVAMMSHPGISAQVIEDAATSTAG</sequence>
<dbReference type="EMBL" id="JBHSBB010000030">
    <property type="protein sequence ID" value="MFC4035983.1"/>
    <property type="molecule type" value="Genomic_DNA"/>
</dbReference>
<keyword evidence="4" id="KW-1185">Reference proteome</keyword>
<name>A0ABV8HYH2_9ACTN</name>
<comment type="caution">
    <text evidence="3">The sequence shown here is derived from an EMBL/GenBank/DDBJ whole genome shotgun (WGS) entry which is preliminary data.</text>
</comment>
<dbReference type="Gene3D" id="3.40.50.1820">
    <property type="entry name" value="alpha/beta hydrolase"/>
    <property type="match status" value="1"/>
</dbReference>
<dbReference type="SUPFAM" id="SSF53474">
    <property type="entry name" value="alpha/beta-Hydrolases"/>
    <property type="match status" value="1"/>
</dbReference>
<feature type="domain" description="AB hydrolase-1" evidence="2">
    <location>
        <begin position="50"/>
        <end position="262"/>
    </location>
</feature>
<feature type="signal peptide" evidence="1">
    <location>
        <begin position="1"/>
        <end position="32"/>
    </location>
</feature>
<proteinExistence type="predicted"/>
<accession>A0ABV8HYH2</accession>
<dbReference type="InterPro" id="IPR000073">
    <property type="entry name" value="AB_hydrolase_1"/>
</dbReference>
<dbReference type="RefSeq" id="WP_386436866.1">
    <property type="nucleotide sequence ID" value="NZ_JBHSBB010000030.1"/>
</dbReference>
<evidence type="ECO:0000256" key="1">
    <source>
        <dbReference type="SAM" id="SignalP"/>
    </source>
</evidence>
<gene>
    <name evidence="3" type="ORF">ACFO3J_31635</name>
</gene>
<dbReference type="InterPro" id="IPR052897">
    <property type="entry name" value="Sec-Metab_Biosynth_Hydrolase"/>
</dbReference>
<reference evidence="4" key="1">
    <citation type="journal article" date="2019" name="Int. J. Syst. Evol. Microbiol.">
        <title>The Global Catalogue of Microorganisms (GCM) 10K type strain sequencing project: providing services to taxonomists for standard genome sequencing and annotation.</title>
        <authorList>
            <consortium name="The Broad Institute Genomics Platform"/>
            <consortium name="The Broad Institute Genome Sequencing Center for Infectious Disease"/>
            <person name="Wu L."/>
            <person name="Ma J."/>
        </authorList>
    </citation>
    <scope>NUCLEOTIDE SEQUENCE [LARGE SCALE GENOMIC DNA]</scope>
    <source>
        <strain evidence="4">CGMCC 4.7237</strain>
    </source>
</reference>
<dbReference type="PANTHER" id="PTHR37017">
    <property type="entry name" value="AB HYDROLASE-1 DOMAIN-CONTAINING PROTEIN-RELATED"/>
    <property type="match status" value="1"/>
</dbReference>
<dbReference type="GO" id="GO:0016787">
    <property type="term" value="F:hydrolase activity"/>
    <property type="evidence" value="ECO:0007669"/>
    <property type="project" value="UniProtKB-KW"/>
</dbReference>
<dbReference type="Pfam" id="PF12697">
    <property type="entry name" value="Abhydrolase_6"/>
    <property type="match status" value="1"/>
</dbReference>
<evidence type="ECO:0000259" key="2">
    <source>
        <dbReference type="Pfam" id="PF12697"/>
    </source>
</evidence>
<protein>
    <submittedName>
        <fullName evidence="3">Alpha/beta hydrolase</fullName>
    </submittedName>
</protein>
<feature type="chain" id="PRO_5045534518" evidence="1">
    <location>
        <begin position="33"/>
        <end position="278"/>
    </location>
</feature>
<dbReference type="InterPro" id="IPR029058">
    <property type="entry name" value="AB_hydrolase_fold"/>
</dbReference>
<keyword evidence="3" id="KW-0378">Hydrolase</keyword>
<dbReference type="PANTHER" id="PTHR37017:SF11">
    <property type="entry name" value="ESTERASE_LIPASE_THIOESTERASE DOMAIN-CONTAINING PROTEIN"/>
    <property type="match status" value="1"/>
</dbReference>
<evidence type="ECO:0000313" key="3">
    <source>
        <dbReference type="EMBL" id="MFC4035983.1"/>
    </source>
</evidence>
<dbReference type="Proteomes" id="UP001595765">
    <property type="component" value="Unassembled WGS sequence"/>
</dbReference>
<organism evidence="3 4">
    <name type="scientific">Streptomyces polygonati</name>
    <dbReference type="NCBI Taxonomy" id="1617087"/>
    <lineage>
        <taxon>Bacteria</taxon>
        <taxon>Bacillati</taxon>
        <taxon>Actinomycetota</taxon>
        <taxon>Actinomycetes</taxon>
        <taxon>Kitasatosporales</taxon>
        <taxon>Streptomycetaceae</taxon>
        <taxon>Streptomyces</taxon>
    </lineage>
</organism>
<evidence type="ECO:0000313" key="4">
    <source>
        <dbReference type="Proteomes" id="UP001595765"/>
    </source>
</evidence>
<keyword evidence="1" id="KW-0732">Signal</keyword>